<dbReference type="Pfam" id="PF00158">
    <property type="entry name" value="Sigma54_activat"/>
    <property type="match status" value="1"/>
</dbReference>
<dbReference type="InterPro" id="IPR002197">
    <property type="entry name" value="HTH_Fis"/>
</dbReference>
<dbReference type="GO" id="GO:0005524">
    <property type="term" value="F:ATP binding"/>
    <property type="evidence" value="ECO:0007669"/>
    <property type="project" value="UniProtKB-KW"/>
</dbReference>
<protein>
    <submittedName>
        <fullName evidence="9">FHA domain-containing protein</fullName>
    </submittedName>
</protein>
<dbReference type="InterPro" id="IPR009057">
    <property type="entry name" value="Homeodomain-like_sf"/>
</dbReference>
<keyword evidence="4" id="KW-0238">DNA-binding</keyword>
<keyword evidence="2" id="KW-0067">ATP-binding</keyword>
<sequence length="603" mass="65099">MPGTDGAQGELTGTEPLAEVARQATAHAGLSIVVYHQGGAETALLTPGQPVVVGRAEPADLRVPDRKLSREHARFTLLENRVLVEDLGSRNGTWLSGRRVERVELDIGGEVLLGEVLARVHGLGAGGSRTAGEESFRRQLDDEEARARHLRRGFALLAVRAPEGDAPGDWIGCVRERLRPVDQLSAFGPDRLLVLLPEVDAASALGLARAVASPPGVAGGTPRVGIAVYPGAASTVEALIDRALRSLERTSAREPVVQASEAWSDSSAPEASPAIVAGAAMRGLLATAARVAGARIPVILLGETGTGKEVLARYIHEQGPRRERRMVRVNCGAIPSQLVESTLFGHEKGAFTGAQQQHRGVFEEADKGSVFLDEIGELPLAAQVALLRVLETGSFCRVGGTREIAVDVRVIAATHRDLEAMVAQGQFRDDLYYRLSTMVLELPPLRERMEEVEPLARRFLSLANEANGRQVRGLSPEALALFKAHSWPGNVRELKNALERAVVVATGELITAEDLPARVRATRALDVFPPQSQRPPEDVARREDSPGAEAELKAQVKDYESQLLEKTLRSANWNRTEAARQLGIPVRTLSYRMKVLGLKKREA</sequence>
<dbReference type="EMBL" id="RAWB01000294">
    <property type="protein sequence ID" value="RKH54640.1"/>
    <property type="molecule type" value="Genomic_DNA"/>
</dbReference>
<dbReference type="Pfam" id="PF02954">
    <property type="entry name" value="HTH_8"/>
    <property type="match status" value="1"/>
</dbReference>
<dbReference type="SUPFAM" id="SSF52540">
    <property type="entry name" value="P-loop containing nucleoside triphosphate hydrolases"/>
    <property type="match status" value="1"/>
</dbReference>
<dbReference type="CDD" id="cd00009">
    <property type="entry name" value="AAA"/>
    <property type="match status" value="1"/>
</dbReference>
<dbReference type="InterPro" id="IPR025944">
    <property type="entry name" value="Sigma_54_int_dom_CS"/>
</dbReference>
<name>A0A3A8PH49_9BACT</name>
<gene>
    <name evidence="9" type="ORF">D7V93_25200</name>
</gene>
<dbReference type="SMART" id="SM00382">
    <property type="entry name" value="AAA"/>
    <property type="match status" value="1"/>
</dbReference>
<dbReference type="Gene3D" id="1.10.8.60">
    <property type="match status" value="1"/>
</dbReference>
<evidence type="ECO:0000256" key="4">
    <source>
        <dbReference type="ARBA" id="ARBA00023125"/>
    </source>
</evidence>
<dbReference type="PRINTS" id="PR01590">
    <property type="entry name" value="HTHFIS"/>
</dbReference>
<dbReference type="Gene3D" id="1.10.10.60">
    <property type="entry name" value="Homeodomain-like"/>
    <property type="match status" value="1"/>
</dbReference>
<keyword evidence="3" id="KW-0805">Transcription regulation</keyword>
<dbReference type="Pfam" id="PF00498">
    <property type="entry name" value="FHA"/>
    <property type="match status" value="1"/>
</dbReference>
<feature type="domain" description="Sigma-54 factor interaction" evidence="8">
    <location>
        <begin position="274"/>
        <end position="503"/>
    </location>
</feature>
<evidence type="ECO:0000313" key="10">
    <source>
        <dbReference type="Proteomes" id="UP000272888"/>
    </source>
</evidence>
<accession>A0A3A8PH49</accession>
<reference evidence="10" key="1">
    <citation type="submission" date="2018-09" db="EMBL/GenBank/DDBJ databases">
        <authorList>
            <person name="Livingstone P.G."/>
            <person name="Whitworth D.E."/>
        </authorList>
    </citation>
    <scope>NUCLEOTIDE SEQUENCE [LARGE SCALE GENOMIC DNA]</scope>
    <source>
        <strain evidence="10">CA051B</strain>
    </source>
</reference>
<evidence type="ECO:0000256" key="3">
    <source>
        <dbReference type="ARBA" id="ARBA00023015"/>
    </source>
</evidence>
<evidence type="ECO:0000259" key="8">
    <source>
        <dbReference type="PROSITE" id="PS50045"/>
    </source>
</evidence>
<keyword evidence="1" id="KW-0547">Nucleotide-binding</keyword>
<dbReference type="InterPro" id="IPR025943">
    <property type="entry name" value="Sigma_54_int_dom_ATP-bd_2"/>
</dbReference>
<dbReference type="InterPro" id="IPR058031">
    <property type="entry name" value="AAA_lid_NorR"/>
</dbReference>
<dbReference type="InterPro" id="IPR027417">
    <property type="entry name" value="P-loop_NTPase"/>
</dbReference>
<feature type="region of interest" description="Disordered" evidence="6">
    <location>
        <begin position="526"/>
        <end position="547"/>
    </location>
</feature>
<dbReference type="Pfam" id="PF25601">
    <property type="entry name" value="AAA_lid_14"/>
    <property type="match status" value="1"/>
</dbReference>
<dbReference type="GO" id="GO:0043565">
    <property type="term" value="F:sequence-specific DNA binding"/>
    <property type="evidence" value="ECO:0007669"/>
    <property type="project" value="InterPro"/>
</dbReference>
<evidence type="ECO:0000259" key="7">
    <source>
        <dbReference type="PROSITE" id="PS50006"/>
    </source>
</evidence>
<dbReference type="PROSITE" id="PS50006">
    <property type="entry name" value="FHA_DOMAIN"/>
    <property type="match status" value="1"/>
</dbReference>
<dbReference type="PROSITE" id="PS00676">
    <property type="entry name" value="SIGMA54_INTERACT_2"/>
    <property type="match status" value="1"/>
</dbReference>
<dbReference type="PROSITE" id="PS00675">
    <property type="entry name" value="SIGMA54_INTERACT_1"/>
    <property type="match status" value="1"/>
</dbReference>
<feature type="compositionally biased region" description="Basic and acidic residues" evidence="6">
    <location>
        <begin position="535"/>
        <end position="547"/>
    </location>
</feature>
<dbReference type="SUPFAM" id="SSF49879">
    <property type="entry name" value="SMAD/FHA domain"/>
    <property type="match status" value="1"/>
</dbReference>
<dbReference type="Proteomes" id="UP000272888">
    <property type="component" value="Unassembled WGS sequence"/>
</dbReference>
<dbReference type="Gene3D" id="2.60.200.20">
    <property type="match status" value="1"/>
</dbReference>
<dbReference type="InterPro" id="IPR002078">
    <property type="entry name" value="Sigma_54_int"/>
</dbReference>
<dbReference type="AlphaFoldDB" id="A0A3A8PH49"/>
<dbReference type="InterPro" id="IPR003593">
    <property type="entry name" value="AAA+_ATPase"/>
</dbReference>
<keyword evidence="10" id="KW-1185">Reference proteome</keyword>
<dbReference type="PROSITE" id="PS00688">
    <property type="entry name" value="SIGMA54_INTERACT_3"/>
    <property type="match status" value="1"/>
</dbReference>
<evidence type="ECO:0000256" key="5">
    <source>
        <dbReference type="ARBA" id="ARBA00023163"/>
    </source>
</evidence>
<comment type="caution">
    <text evidence="9">The sequence shown here is derived from an EMBL/GenBank/DDBJ whole genome shotgun (WGS) entry which is preliminary data.</text>
</comment>
<organism evidence="9 10">
    <name type="scientific">Corallococcus llansteffanensis</name>
    <dbReference type="NCBI Taxonomy" id="2316731"/>
    <lineage>
        <taxon>Bacteria</taxon>
        <taxon>Pseudomonadati</taxon>
        <taxon>Myxococcota</taxon>
        <taxon>Myxococcia</taxon>
        <taxon>Myxococcales</taxon>
        <taxon>Cystobacterineae</taxon>
        <taxon>Myxococcaceae</taxon>
        <taxon>Corallococcus</taxon>
    </lineage>
</organism>
<keyword evidence="5" id="KW-0804">Transcription</keyword>
<proteinExistence type="predicted"/>
<dbReference type="PROSITE" id="PS50045">
    <property type="entry name" value="SIGMA54_INTERACT_4"/>
    <property type="match status" value="1"/>
</dbReference>
<dbReference type="InterPro" id="IPR025662">
    <property type="entry name" value="Sigma_54_int_dom_ATP-bd_1"/>
</dbReference>
<evidence type="ECO:0000256" key="6">
    <source>
        <dbReference type="SAM" id="MobiDB-lite"/>
    </source>
</evidence>
<dbReference type="Gene3D" id="3.40.50.300">
    <property type="entry name" value="P-loop containing nucleotide triphosphate hydrolases"/>
    <property type="match status" value="1"/>
</dbReference>
<dbReference type="PANTHER" id="PTHR32071">
    <property type="entry name" value="TRANSCRIPTIONAL REGULATORY PROTEIN"/>
    <property type="match status" value="1"/>
</dbReference>
<dbReference type="FunFam" id="3.40.50.300:FF:000006">
    <property type="entry name" value="DNA-binding transcriptional regulator NtrC"/>
    <property type="match status" value="1"/>
</dbReference>
<dbReference type="SUPFAM" id="SSF46689">
    <property type="entry name" value="Homeodomain-like"/>
    <property type="match status" value="1"/>
</dbReference>
<feature type="domain" description="FHA" evidence="7">
    <location>
        <begin position="51"/>
        <end position="100"/>
    </location>
</feature>
<dbReference type="InterPro" id="IPR008984">
    <property type="entry name" value="SMAD_FHA_dom_sf"/>
</dbReference>
<evidence type="ECO:0000313" key="9">
    <source>
        <dbReference type="EMBL" id="RKH54640.1"/>
    </source>
</evidence>
<evidence type="ECO:0000256" key="2">
    <source>
        <dbReference type="ARBA" id="ARBA00022840"/>
    </source>
</evidence>
<dbReference type="InterPro" id="IPR000253">
    <property type="entry name" value="FHA_dom"/>
</dbReference>
<evidence type="ECO:0000256" key="1">
    <source>
        <dbReference type="ARBA" id="ARBA00022741"/>
    </source>
</evidence>
<dbReference type="GO" id="GO:0006355">
    <property type="term" value="P:regulation of DNA-templated transcription"/>
    <property type="evidence" value="ECO:0007669"/>
    <property type="project" value="InterPro"/>
</dbReference>
<dbReference type="CDD" id="cd00060">
    <property type="entry name" value="FHA"/>
    <property type="match status" value="1"/>
</dbReference>
<dbReference type="SMART" id="SM00240">
    <property type="entry name" value="FHA"/>
    <property type="match status" value="1"/>
</dbReference>